<name>A0A0E9S780_ANGAN</name>
<accession>A0A0E9S780</accession>
<organism evidence="1">
    <name type="scientific">Anguilla anguilla</name>
    <name type="common">European freshwater eel</name>
    <name type="synonym">Muraena anguilla</name>
    <dbReference type="NCBI Taxonomy" id="7936"/>
    <lineage>
        <taxon>Eukaryota</taxon>
        <taxon>Metazoa</taxon>
        <taxon>Chordata</taxon>
        <taxon>Craniata</taxon>
        <taxon>Vertebrata</taxon>
        <taxon>Euteleostomi</taxon>
        <taxon>Actinopterygii</taxon>
        <taxon>Neopterygii</taxon>
        <taxon>Teleostei</taxon>
        <taxon>Anguilliformes</taxon>
        <taxon>Anguillidae</taxon>
        <taxon>Anguilla</taxon>
    </lineage>
</organism>
<sequence length="25" mass="3089">MKLWWIPNMIVVEFPNKFIPQLKSE</sequence>
<protein>
    <submittedName>
        <fullName evidence="1">Uncharacterized protein</fullName>
    </submittedName>
</protein>
<evidence type="ECO:0000313" key="1">
    <source>
        <dbReference type="EMBL" id="JAH36378.1"/>
    </source>
</evidence>
<reference evidence="1" key="2">
    <citation type="journal article" date="2015" name="Fish Shellfish Immunol.">
        <title>Early steps in the European eel (Anguilla anguilla)-Vibrio vulnificus interaction in the gills: Role of the RtxA13 toxin.</title>
        <authorList>
            <person name="Callol A."/>
            <person name="Pajuelo D."/>
            <person name="Ebbesson L."/>
            <person name="Teles M."/>
            <person name="MacKenzie S."/>
            <person name="Amaro C."/>
        </authorList>
    </citation>
    <scope>NUCLEOTIDE SEQUENCE</scope>
</reference>
<proteinExistence type="predicted"/>
<dbReference type="EMBL" id="GBXM01072199">
    <property type="protein sequence ID" value="JAH36378.1"/>
    <property type="molecule type" value="Transcribed_RNA"/>
</dbReference>
<reference evidence="1" key="1">
    <citation type="submission" date="2014-11" db="EMBL/GenBank/DDBJ databases">
        <authorList>
            <person name="Amaro Gonzalez C."/>
        </authorList>
    </citation>
    <scope>NUCLEOTIDE SEQUENCE</scope>
</reference>
<dbReference type="AlphaFoldDB" id="A0A0E9S780"/>